<dbReference type="EMBL" id="KK914570">
    <property type="protein sequence ID" value="KDP32751.1"/>
    <property type="molecule type" value="Genomic_DNA"/>
</dbReference>
<dbReference type="GO" id="GO:0003676">
    <property type="term" value="F:nucleic acid binding"/>
    <property type="evidence" value="ECO:0007669"/>
    <property type="project" value="InterPro"/>
</dbReference>
<evidence type="ECO:0000313" key="3">
    <source>
        <dbReference type="EMBL" id="KDP32751.1"/>
    </source>
</evidence>
<protein>
    <recommendedName>
        <fullName evidence="2">Mei2-like C-terminal RNA recognition motif domain-containing protein</fullName>
    </recommendedName>
</protein>
<dbReference type="Gene3D" id="3.30.70.330">
    <property type="match status" value="1"/>
</dbReference>
<feature type="region of interest" description="Disordered" evidence="1">
    <location>
        <begin position="1"/>
        <end position="26"/>
    </location>
</feature>
<dbReference type="InterPro" id="IPR012677">
    <property type="entry name" value="Nucleotide-bd_a/b_plait_sf"/>
</dbReference>
<sequence length="412" mass="46349">MASQPTNPNSNSKILNPKPLNPHASPFLKSEAKKTDLALPLEPFLPHKISTLQSQPLPQPPVMSVPLAAQGFLYYPDFVFHQPAPAWTDPAAPTVYYNAQKQASHANMTPFCTGAVGKELILYNAIAQPLGTYSGFYDPNCDLQKDSSAGDQTVQTRITGFTKYGVLGCKEKRMFNRNGKKLRLAPPRLRLQRSAKMESYAEGFWVPKKQKSDKEFEHVGSQTSTTVMKKKGDSDGALVASVADRDEVNHEGKTSLMIRNIPNQFERHDLLRILDKHCLEENRKARLQSDPVRSEYDFLYLPMDFRNRANYGYAFVNFTNPVAASRFWKSFHKYEWPVYVNKKICEISCAVIQGKDALKNHFRNSVFSCHTNGYLPVVFWPPRDGHVRSKIILVGRRAAAASPPPPPRGPAN</sequence>
<dbReference type="SUPFAM" id="SSF54928">
    <property type="entry name" value="RNA-binding domain, RBD"/>
    <property type="match status" value="1"/>
</dbReference>
<evidence type="ECO:0000256" key="1">
    <source>
        <dbReference type="SAM" id="MobiDB-lite"/>
    </source>
</evidence>
<dbReference type="InterPro" id="IPR035979">
    <property type="entry name" value="RBD_domain_sf"/>
</dbReference>
<reference evidence="3 4" key="1">
    <citation type="journal article" date="2014" name="PLoS ONE">
        <title>Global Analysis of Gene Expression Profiles in Physic Nut (Jatropha curcas L.) Seedlings Exposed to Salt Stress.</title>
        <authorList>
            <person name="Zhang L."/>
            <person name="Zhang C."/>
            <person name="Wu P."/>
            <person name="Chen Y."/>
            <person name="Li M."/>
            <person name="Jiang H."/>
            <person name="Wu G."/>
        </authorList>
    </citation>
    <scope>NUCLEOTIDE SEQUENCE [LARGE SCALE GENOMIC DNA]</scope>
    <source>
        <strain evidence="4">cv. GZQX0401</strain>
        <tissue evidence="3">Young leaves</tissue>
    </source>
</reference>
<feature type="compositionally biased region" description="Polar residues" evidence="1">
    <location>
        <begin position="1"/>
        <end position="14"/>
    </location>
</feature>
<evidence type="ECO:0000259" key="2">
    <source>
        <dbReference type="Pfam" id="PF04059"/>
    </source>
</evidence>
<dbReference type="Pfam" id="PF04059">
    <property type="entry name" value="RRM_2"/>
    <property type="match status" value="1"/>
</dbReference>
<gene>
    <name evidence="3" type="ORF">JCGZ_12043</name>
</gene>
<feature type="domain" description="Mei2-like C-terminal RNA recognition motif" evidence="2">
    <location>
        <begin position="253"/>
        <end position="363"/>
    </location>
</feature>
<evidence type="ECO:0000313" key="4">
    <source>
        <dbReference type="Proteomes" id="UP000027138"/>
    </source>
</evidence>
<dbReference type="OrthoDB" id="417481at2759"/>
<accession>A0A067K969</accession>
<keyword evidence="4" id="KW-1185">Reference proteome</keyword>
<organism evidence="3 4">
    <name type="scientific">Jatropha curcas</name>
    <name type="common">Barbados nut</name>
    <dbReference type="NCBI Taxonomy" id="180498"/>
    <lineage>
        <taxon>Eukaryota</taxon>
        <taxon>Viridiplantae</taxon>
        <taxon>Streptophyta</taxon>
        <taxon>Embryophyta</taxon>
        <taxon>Tracheophyta</taxon>
        <taxon>Spermatophyta</taxon>
        <taxon>Magnoliopsida</taxon>
        <taxon>eudicotyledons</taxon>
        <taxon>Gunneridae</taxon>
        <taxon>Pentapetalae</taxon>
        <taxon>rosids</taxon>
        <taxon>fabids</taxon>
        <taxon>Malpighiales</taxon>
        <taxon>Euphorbiaceae</taxon>
        <taxon>Crotonoideae</taxon>
        <taxon>Jatropheae</taxon>
        <taxon>Jatropha</taxon>
    </lineage>
</organism>
<proteinExistence type="predicted"/>
<dbReference type="AlphaFoldDB" id="A0A067K969"/>
<dbReference type="InterPro" id="IPR007201">
    <property type="entry name" value="Mei2-like_Rrm_C"/>
</dbReference>
<dbReference type="Proteomes" id="UP000027138">
    <property type="component" value="Unassembled WGS sequence"/>
</dbReference>
<name>A0A067K969_JATCU</name>